<evidence type="ECO:0000313" key="2">
    <source>
        <dbReference type="Proteomes" id="UP000246464"/>
    </source>
</evidence>
<gene>
    <name evidence="1" type="ORF">SMAX5B_005997</name>
</gene>
<dbReference type="Proteomes" id="UP000246464">
    <property type="component" value="Chromosome 7"/>
</dbReference>
<keyword evidence="2" id="KW-1185">Reference proteome</keyword>
<dbReference type="EMBL" id="CP026249">
    <property type="protein sequence ID" value="AWP04202.1"/>
    <property type="molecule type" value="Genomic_DNA"/>
</dbReference>
<sequence length="73" mass="7714">MTWEAALSPSLGAVTHLTDLRSIPSEELTMGPAAYDGGRAPADVIGTTKSARWKTDNGGDTPPAAEQLRLLMF</sequence>
<name>A0A2U9BKY6_SCOMX</name>
<accession>A0A2U9BKY6</accession>
<reference evidence="1 2" key="1">
    <citation type="submission" date="2017-12" db="EMBL/GenBank/DDBJ databases">
        <title>Integrating genomic resources of turbot (Scophthalmus maximus) in depth evaluation of genetic and physical mapping variation across individuals.</title>
        <authorList>
            <person name="Martinez P."/>
        </authorList>
    </citation>
    <scope>NUCLEOTIDE SEQUENCE [LARGE SCALE GENOMIC DNA]</scope>
</reference>
<evidence type="ECO:0000313" key="1">
    <source>
        <dbReference type="EMBL" id="AWP04202.1"/>
    </source>
</evidence>
<dbReference type="AlphaFoldDB" id="A0A2U9BKY6"/>
<protein>
    <submittedName>
        <fullName evidence="1">Uncharacterized protein</fullName>
    </submittedName>
</protein>
<proteinExistence type="predicted"/>
<organism evidence="1 2">
    <name type="scientific">Scophthalmus maximus</name>
    <name type="common">Turbot</name>
    <name type="synonym">Psetta maxima</name>
    <dbReference type="NCBI Taxonomy" id="52904"/>
    <lineage>
        <taxon>Eukaryota</taxon>
        <taxon>Metazoa</taxon>
        <taxon>Chordata</taxon>
        <taxon>Craniata</taxon>
        <taxon>Vertebrata</taxon>
        <taxon>Euteleostomi</taxon>
        <taxon>Actinopterygii</taxon>
        <taxon>Neopterygii</taxon>
        <taxon>Teleostei</taxon>
        <taxon>Neoteleostei</taxon>
        <taxon>Acanthomorphata</taxon>
        <taxon>Carangaria</taxon>
        <taxon>Pleuronectiformes</taxon>
        <taxon>Pleuronectoidei</taxon>
        <taxon>Scophthalmidae</taxon>
        <taxon>Scophthalmus</taxon>
    </lineage>
</organism>